<dbReference type="EMBL" id="JAPWDS010000001">
    <property type="protein sequence ID" value="KAJ5519907.1"/>
    <property type="molecule type" value="Genomic_DNA"/>
</dbReference>
<name>A0A9W9Y5S2_9EURO</name>
<protein>
    <submittedName>
        <fullName evidence="1">Uncharacterized protein</fullName>
    </submittedName>
</protein>
<keyword evidence="2" id="KW-1185">Reference proteome</keyword>
<reference evidence="1" key="1">
    <citation type="submission" date="2022-12" db="EMBL/GenBank/DDBJ databases">
        <authorList>
            <person name="Petersen C."/>
        </authorList>
    </citation>
    <scope>NUCLEOTIDE SEQUENCE</scope>
    <source>
        <strain evidence="1">IBT 29495</strain>
    </source>
</reference>
<organism evidence="1 2">
    <name type="scientific">Penicillium fimorum</name>
    <dbReference type="NCBI Taxonomy" id="1882269"/>
    <lineage>
        <taxon>Eukaryota</taxon>
        <taxon>Fungi</taxon>
        <taxon>Dikarya</taxon>
        <taxon>Ascomycota</taxon>
        <taxon>Pezizomycotina</taxon>
        <taxon>Eurotiomycetes</taxon>
        <taxon>Eurotiomycetidae</taxon>
        <taxon>Eurotiales</taxon>
        <taxon>Aspergillaceae</taxon>
        <taxon>Penicillium</taxon>
    </lineage>
</organism>
<dbReference type="Proteomes" id="UP001149954">
    <property type="component" value="Unassembled WGS sequence"/>
</dbReference>
<reference evidence="1" key="2">
    <citation type="journal article" date="2023" name="IMA Fungus">
        <title>Comparative genomic study of the Penicillium genus elucidates a diverse pangenome and 15 lateral gene transfer events.</title>
        <authorList>
            <person name="Petersen C."/>
            <person name="Sorensen T."/>
            <person name="Nielsen M.R."/>
            <person name="Sondergaard T.E."/>
            <person name="Sorensen J.L."/>
            <person name="Fitzpatrick D.A."/>
            <person name="Frisvad J.C."/>
            <person name="Nielsen K.L."/>
        </authorList>
    </citation>
    <scope>NUCLEOTIDE SEQUENCE</scope>
    <source>
        <strain evidence="1">IBT 29495</strain>
    </source>
</reference>
<evidence type="ECO:0000313" key="2">
    <source>
        <dbReference type="Proteomes" id="UP001149954"/>
    </source>
</evidence>
<comment type="caution">
    <text evidence="1">The sequence shown here is derived from an EMBL/GenBank/DDBJ whole genome shotgun (WGS) entry which is preliminary data.</text>
</comment>
<evidence type="ECO:0000313" key="1">
    <source>
        <dbReference type="EMBL" id="KAJ5519907.1"/>
    </source>
</evidence>
<proteinExistence type="predicted"/>
<accession>A0A9W9Y5S2</accession>
<dbReference type="OrthoDB" id="10275520at2759"/>
<dbReference type="AlphaFoldDB" id="A0A9W9Y5S2"/>
<gene>
    <name evidence="1" type="ORF">N7463_000360</name>
</gene>
<sequence>MINPRQRCGWMRWLWPEAKRFRPIKFASCHRKLGDVETYATDFGLWIAEHRSTELPDPSE</sequence>